<keyword evidence="6" id="KW-0812">Transmembrane</keyword>
<name>A0ABW3QBW2_9BACT</name>
<dbReference type="InterPro" id="IPR007221">
    <property type="entry name" value="MreC"/>
</dbReference>
<dbReference type="Proteomes" id="UP001597116">
    <property type="component" value="Unassembled WGS sequence"/>
</dbReference>
<proteinExistence type="inferred from homology"/>
<organism evidence="8 9">
    <name type="scientific">Larkinella insperata</name>
    <dbReference type="NCBI Taxonomy" id="332158"/>
    <lineage>
        <taxon>Bacteria</taxon>
        <taxon>Pseudomonadati</taxon>
        <taxon>Bacteroidota</taxon>
        <taxon>Cytophagia</taxon>
        <taxon>Cytophagales</taxon>
        <taxon>Spirosomataceae</taxon>
        <taxon>Larkinella</taxon>
    </lineage>
</organism>
<dbReference type="Gene3D" id="2.40.10.350">
    <property type="entry name" value="Rod shape-determining protein MreC, domain 2"/>
    <property type="match status" value="1"/>
</dbReference>
<comment type="caution">
    <text evidence="8">The sequence shown here is derived from an EMBL/GenBank/DDBJ whole genome shotgun (WGS) entry which is preliminary data.</text>
</comment>
<feature type="transmembrane region" description="Helical" evidence="6">
    <location>
        <begin position="12"/>
        <end position="29"/>
    </location>
</feature>
<keyword evidence="5" id="KW-0175">Coiled coil</keyword>
<dbReference type="RefSeq" id="WP_265992945.1">
    <property type="nucleotide sequence ID" value="NZ_CP110973.1"/>
</dbReference>
<sequence length="279" mass="31650">MFELIQFIIKSRNIILFVLLEVLSFYFIINNNNYWSIRYFNTSNYYVAKVLDWSNKAKEYAQLRQVNNDLAEENRRLNTLVTQLQQSKPNAPTSYKTDSIFATRFKYIVARVINNTTQHPNNYITLDKGTADGLQPGMGVISPTGVVGKVKTCSEHLSIVTSILHSNYMISSKLVKAGVIGSAKWDGINPTRMKMMDISRNTKMYRGDSVVTSEFNSTFPSGILVGRVIGVRETPSQTFHDVTLSIGTDFSNLSFVYVVENKLQGEQEKLEQTTEPDRK</sequence>
<dbReference type="EMBL" id="JBHTLP010000008">
    <property type="protein sequence ID" value="MFD1142455.1"/>
    <property type="molecule type" value="Genomic_DNA"/>
</dbReference>
<protein>
    <recommendedName>
        <fullName evidence="2">Cell shape-determining protein MreC</fullName>
    </recommendedName>
    <alternativeName>
        <fullName evidence="4">Cell shape protein MreC</fullName>
    </alternativeName>
</protein>
<evidence type="ECO:0000256" key="5">
    <source>
        <dbReference type="SAM" id="Coils"/>
    </source>
</evidence>
<dbReference type="InterPro" id="IPR042175">
    <property type="entry name" value="Cell/Rod_MreC_2"/>
</dbReference>
<accession>A0ABW3QBW2</accession>
<evidence type="ECO:0000259" key="7">
    <source>
        <dbReference type="Pfam" id="PF04085"/>
    </source>
</evidence>
<comment type="similarity">
    <text evidence="1">Belongs to the MreC family.</text>
</comment>
<dbReference type="PANTHER" id="PTHR34138:SF1">
    <property type="entry name" value="CELL SHAPE-DETERMINING PROTEIN MREC"/>
    <property type="match status" value="1"/>
</dbReference>
<dbReference type="InterPro" id="IPR042177">
    <property type="entry name" value="Cell/Rod_1"/>
</dbReference>
<dbReference type="PANTHER" id="PTHR34138">
    <property type="entry name" value="CELL SHAPE-DETERMINING PROTEIN MREC"/>
    <property type="match status" value="1"/>
</dbReference>
<dbReference type="Gene3D" id="2.40.10.340">
    <property type="entry name" value="Rod shape-determining protein MreC, domain 1"/>
    <property type="match status" value="1"/>
</dbReference>
<reference evidence="9" key="1">
    <citation type="journal article" date="2019" name="Int. J. Syst. Evol. Microbiol.">
        <title>The Global Catalogue of Microorganisms (GCM) 10K type strain sequencing project: providing services to taxonomists for standard genome sequencing and annotation.</title>
        <authorList>
            <consortium name="The Broad Institute Genomics Platform"/>
            <consortium name="The Broad Institute Genome Sequencing Center for Infectious Disease"/>
            <person name="Wu L."/>
            <person name="Ma J."/>
        </authorList>
    </citation>
    <scope>NUCLEOTIDE SEQUENCE [LARGE SCALE GENOMIC DNA]</scope>
    <source>
        <strain evidence="9">CCUG 55608</strain>
    </source>
</reference>
<dbReference type="InterPro" id="IPR055342">
    <property type="entry name" value="MreC_beta-barrel_core"/>
</dbReference>
<dbReference type="Pfam" id="PF04085">
    <property type="entry name" value="MreC"/>
    <property type="match status" value="1"/>
</dbReference>
<feature type="coiled-coil region" evidence="5">
    <location>
        <begin position="56"/>
        <end position="87"/>
    </location>
</feature>
<dbReference type="NCBIfam" id="NF010532">
    <property type="entry name" value="PRK13922.9-3"/>
    <property type="match status" value="1"/>
</dbReference>
<keyword evidence="9" id="KW-1185">Reference proteome</keyword>
<keyword evidence="3" id="KW-0133">Cell shape</keyword>
<evidence type="ECO:0000256" key="1">
    <source>
        <dbReference type="ARBA" id="ARBA00009369"/>
    </source>
</evidence>
<evidence type="ECO:0000313" key="9">
    <source>
        <dbReference type="Proteomes" id="UP001597116"/>
    </source>
</evidence>
<evidence type="ECO:0000256" key="2">
    <source>
        <dbReference type="ARBA" id="ARBA00013855"/>
    </source>
</evidence>
<feature type="domain" description="Rod shape-determining protein MreC beta-barrel core" evidence="7">
    <location>
        <begin position="112"/>
        <end position="260"/>
    </location>
</feature>
<evidence type="ECO:0000256" key="6">
    <source>
        <dbReference type="SAM" id="Phobius"/>
    </source>
</evidence>
<evidence type="ECO:0000256" key="3">
    <source>
        <dbReference type="ARBA" id="ARBA00022960"/>
    </source>
</evidence>
<keyword evidence="6" id="KW-0472">Membrane</keyword>
<keyword evidence="6" id="KW-1133">Transmembrane helix</keyword>
<gene>
    <name evidence="8" type="primary">mreC</name>
    <name evidence="8" type="ORF">ACFQ4C_15120</name>
</gene>
<evidence type="ECO:0000313" key="8">
    <source>
        <dbReference type="EMBL" id="MFD1142455.1"/>
    </source>
</evidence>
<evidence type="ECO:0000256" key="4">
    <source>
        <dbReference type="ARBA" id="ARBA00032089"/>
    </source>
</evidence>